<dbReference type="STRING" id="479893.CPX_001752"/>
<feature type="transmembrane region" description="Helical" evidence="1">
    <location>
        <begin position="154"/>
        <end position="171"/>
    </location>
</feature>
<dbReference type="Proteomes" id="UP000037386">
    <property type="component" value="Unassembled WGS sequence"/>
</dbReference>
<sequence>MNQKKIIKKNLSDQNTSKGRIYELLYFLFCLGLLSIALGVFIAQVDEKVIKGTDLLHDWKKLFNMFTYQSNFLVLVVMLLSFTPWRKKKSFVVLTFITLVSILFTAIINHSILDRDEIKNFSFKTVDFQHTIIPLLYTVFYFSKKNIGISCKKAYLGIIHPLTYLIIYLIIGKIKGEDYKYPYNFINPHKPGIIGGLLGKAKQGYSYLFLTAFFLAILTYLFSLFLNFAKSKINARKY</sequence>
<feature type="transmembrane region" description="Helical" evidence="1">
    <location>
        <begin position="21"/>
        <end position="42"/>
    </location>
</feature>
<dbReference type="OrthoDB" id="386150at2"/>
<organism evidence="2 3">
    <name type="scientific">Candidatus Phytoplasma pruni</name>
    <dbReference type="NCBI Taxonomy" id="479893"/>
    <lineage>
        <taxon>Bacteria</taxon>
        <taxon>Bacillati</taxon>
        <taxon>Mycoplasmatota</taxon>
        <taxon>Mollicutes</taxon>
        <taxon>Acholeplasmatales</taxon>
        <taxon>Acholeplasmataceae</taxon>
        <taxon>Candidatus Phytoplasma</taxon>
        <taxon>16SrIII (X-disease group)</taxon>
    </lineage>
</organism>
<keyword evidence="1" id="KW-0812">Transmembrane</keyword>
<reference evidence="3" key="1">
    <citation type="submission" date="2015-05" db="EMBL/GenBank/DDBJ databases">
        <title>Draft genome sequence of 'Candidatus Phytoplasma Pruni' strain CX, a plant pathogenic bacterium.</title>
        <authorList>
            <person name="Lee I.-M."/>
            <person name="Bottner-Parker K.D."/>
            <person name="Shao J."/>
            <person name="Gundersen-Rindal D.E."/>
            <person name="Zhao Y."/>
            <person name="Davis R.E."/>
        </authorList>
    </citation>
    <scope>NUCLEOTIDE SEQUENCE [LARGE SCALE GENOMIC DNA]</scope>
    <source>
        <strain evidence="3">CX</strain>
    </source>
</reference>
<feature type="transmembrane region" description="Helical" evidence="1">
    <location>
        <begin position="125"/>
        <end position="142"/>
    </location>
</feature>
<comment type="caution">
    <text evidence="2">The sequence shown here is derived from an EMBL/GenBank/DDBJ whole genome shotgun (WGS) entry which is preliminary data.</text>
</comment>
<dbReference type="RefSeq" id="WP_053521587.1">
    <property type="nucleotide sequence ID" value="NZ_LHCF01000021.1"/>
</dbReference>
<feature type="transmembrane region" description="Helical" evidence="1">
    <location>
        <begin position="91"/>
        <end position="113"/>
    </location>
</feature>
<name>A0A0M1MZF3_9MOLU</name>
<proteinExistence type="predicted"/>
<evidence type="ECO:0000313" key="3">
    <source>
        <dbReference type="Proteomes" id="UP000037386"/>
    </source>
</evidence>
<keyword evidence="1" id="KW-0472">Membrane</keyword>
<evidence type="ECO:0000256" key="1">
    <source>
        <dbReference type="SAM" id="Phobius"/>
    </source>
</evidence>
<dbReference type="PATRIC" id="fig|479893.3.peg.571"/>
<accession>A0A0M1MZF3</accession>
<keyword evidence="1" id="KW-1133">Transmembrane helix</keyword>
<feature type="transmembrane region" description="Helical" evidence="1">
    <location>
        <begin position="62"/>
        <end position="82"/>
    </location>
</feature>
<protein>
    <recommendedName>
        <fullName evidence="4">Integral membrane protein</fullName>
    </recommendedName>
</protein>
<dbReference type="EMBL" id="LHCF01000021">
    <property type="protein sequence ID" value="KOR75281.1"/>
    <property type="molecule type" value="Genomic_DNA"/>
</dbReference>
<gene>
    <name evidence="2" type="ORF">CPX_001752</name>
</gene>
<feature type="transmembrane region" description="Helical" evidence="1">
    <location>
        <begin position="207"/>
        <end position="229"/>
    </location>
</feature>
<dbReference type="AlphaFoldDB" id="A0A0M1MZF3"/>
<evidence type="ECO:0000313" key="2">
    <source>
        <dbReference type="EMBL" id="KOR75281.1"/>
    </source>
</evidence>
<evidence type="ECO:0008006" key="4">
    <source>
        <dbReference type="Google" id="ProtNLM"/>
    </source>
</evidence>